<proteinExistence type="inferred from homology"/>
<dbReference type="Gene3D" id="1.10.10.140">
    <property type="entry name" value="Cytochrome c oxidase, subunit VIb"/>
    <property type="match status" value="1"/>
</dbReference>
<evidence type="ECO:0000256" key="3">
    <source>
        <dbReference type="ARBA" id="ARBA00004569"/>
    </source>
</evidence>
<dbReference type="AlphaFoldDB" id="A0A4S2MT14"/>
<accession>A0A4S2MT14</accession>
<dbReference type="FunCoup" id="A0A4S2MT14">
    <property type="interactions" value="160"/>
</dbReference>
<name>A0A4S2MT14_9PEZI</name>
<dbReference type="InterPro" id="IPR048280">
    <property type="entry name" value="COX6B-like"/>
</dbReference>
<evidence type="ECO:0000313" key="11">
    <source>
        <dbReference type="Proteomes" id="UP000298138"/>
    </source>
</evidence>
<dbReference type="SUPFAM" id="SSF47694">
    <property type="entry name" value="Cytochrome c oxidase subunit h"/>
    <property type="match status" value="1"/>
</dbReference>
<evidence type="ECO:0000256" key="4">
    <source>
        <dbReference type="ARBA" id="ARBA00006425"/>
    </source>
</evidence>
<protein>
    <recommendedName>
        <fullName evidence="12">Cytochrome c oxidase, subunit VIb</fullName>
    </recommendedName>
</protein>
<feature type="region of interest" description="Disordered" evidence="9">
    <location>
        <begin position="1"/>
        <end position="22"/>
    </location>
</feature>
<keyword evidence="5" id="KW-0963">Cytoplasm</keyword>
<dbReference type="InterPro" id="IPR036549">
    <property type="entry name" value="CX6/COA6-like_sf"/>
</dbReference>
<dbReference type="OrthoDB" id="5545577at2759"/>
<reference evidence="10 11" key="1">
    <citation type="submission" date="2019-04" db="EMBL/GenBank/DDBJ databases">
        <title>Comparative genomics and transcriptomics to analyze fruiting body development in filamentous ascomycetes.</title>
        <authorList>
            <consortium name="DOE Joint Genome Institute"/>
            <person name="Lutkenhaus R."/>
            <person name="Traeger S."/>
            <person name="Breuer J."/>
            <person name="Kuo A."/>
            <person name="Lipzen A."/>
            <person name="Pangilinan J."/>
            <person name="Dilworth D."/>
            <person name="Sandor L."/>
            <person name="Poggeler S."/>
            <person name="Barry K."/>
            <person name="Grigoriev I.V."/>
            <person name="Nowrousian M."/>
        </authorList>
    </citation>
    <scope>NUCLEOTIDE SEQUENCE [LARGE SCALE GENOMIC DNA]</scope>
    <source>
        <strain evidence="10 11">CBS 389.68</strain>
    </source>
</reference>
<dbReference type="GO" id="GO:0005634">
    <property type="term" value="C:nucleus"/>
    <property type="evidence" value="ECO:0007669"/>
    <property type="project" value="UniProtKB-SubCell"/>
</dbReference>
<dbReference type="STRING" id="341454.A0A4S2MT14"/>
<keyword evidence="11" id="KW-1185">Reference proteome</keyword>
<sequence>MGWLSGSSAPAAKEPVAPNRSQRAACWEGRDKFFNCLDKHDIIDAIAEKEKARNECRKEELEFEKACVGSWVEYFKKQRVMLKKRENMMNQLKAEGAQKIDLPKPL</sequence>
<evidence type="ECO:0000256" key="5">
    <source>
        <dbReference type="ARBA" id="ARBA00022490"/>
    </source>
</evidence>
<dbReference type="GO" id="GO:0033617">
    <property type="term" value="P:mitochondrial respiratory chain complex IV assembly"/>
    <property type="evidence" value="ECO:0007669"/>
    <property type="project" value="TreeGrafter"/>
</dbReference>
<keyword evidence="6" id="KW-0496">Mitochondrion</keyword>
<evidence type="ECO:0000256" key="8">
    <source>
        <dbReference type="ARBA" id="ARBA00023242"/>
    </source>
</evidence>
<evidence type="ECO:0000256" key="9">
    <source>
        <dbReference type="SAM" id="MobiDB-lite"/>
    </source>
</evidence>
<evidence type="ECO:0000256" key="1">
    <source>
        <dbReference type="ARBA" id="ARBA00004123"/>
    </source>
</evidence>
<evidence type="ECO:0008006" key="12">
    <source>
        <dbReference type="Google" id="ProtNLM"/>
    </source>
</evidence>
<organism evidence="10 11">
    <name type="scientific">Ascodesmis nigricans</name>
    <dbReference type="NCBI Taxonomy" id="341454"/>
    <lineage>
        <taxon>Eukaryota</taxon>
        <taxon>Fungi</taxon>
        <taxon>Dikarya</taxon>
        <taxon>Ascomycota</taxon>
        <taxon>Pezizomycotina</taxon>
        <taxon>Pezizomycetes</taxon>
        <taxon>Pezizales</taxon>
        <taxon>Ascodesmidaceae</taxon>
        <taxon>Ascodesmis</taxon>
    </lineage>
</organism>
<evidence type="ECO:0000256" key="7">
    <source>
        <dbReference type="ARBA" id="ARBA00023157"/>
    </source>
</evidence>
<dbReference type="Pfam" id="PF02297">
    <property type="entry name" value="COX6B"/>
    <property type="match status" value="1"/>
</dbReference>
<evidence type="ECO:0000256" key="6">
    <source>
        <dbReference type="ARBA" id="ARBA00023128"/>
    </source>
</evidence>
<comment type="similarity">
    <text evidence="4">Belongs to the cytochrome c oxidase subunit 6B family.</text>
</comment>
<dbReference type="GO" id="GO:0005758">
    <property type="term" value="C:mitochondrial intermembrane space"/>
    <property type="evidence" value="ECO:0007669"/>
    <property type="project" value="UniProtKB-SubCell"/>
</dbReference>
<dbReference type="PANTHER" id="PTHR47677:SF1">
    <property type="entry name" value="CYTOCHROME C OXIDASE ASSEMBLY FACTOR 6"/>
    <property type="match status" value="1"/>
</dbReference>
<keyword evidence="8" id="KW-0539">Nucleus</keyword>
<dbReference type="EMBL" id="ML220130">
    <property type="protein sequence ID" value="TGZ79613.1"/>
    <property type="molecule type" value="Genomic_DNA"/>
</dbReference>
<evidence type="ECO:0000256" key="2">
    <source>
        <dbReference type="ARBA" id="ARBA00004496"/>
    </source>
</evidence>
<dbReference type="InterPro" id="IPR048281">
    <property type="entry name" value="COA6_fun"/>
</dbReference>
<dbReference type="Proteomes" id="UP000298138">
    <property type="component" value="Unassembled WGS sequence"/>
</dbReference>
<dbReference type="FunFam" id="1.10.10.140:FF:000003">
    <property type="entry name" value="Cytochrome c oxidase assembly factor 6"/>
    <property type="match status" value="1"/>
</dbReference>
<dbReference type="InParanoid" id="A0A4S2MT14"/>
<dbReference type="PANTHER" id="PTHR47677">
    <property type="entry name" value="CYTOCHROME C OXIDASE ASSEMBLY FACTOR 6"/>
    <property type="match status" value="1"/>
</dbReference>
<keyword evidence="7" id="KW-1015">Disulfide bond</keyword>
<gene>
    <name evidence="10" type="ORF">EX30DRAFT_396951</name>
</gene>
<evidence type="ECO:0000313" key="10">
    <source>
        <dbReference type="EMBL" id="TGZ79613.1"/>
    </source>
</evidence>
<comment type="subcellular location">
    <subcellularLocation>
        <location evidence="2">Cytoplasm</location>
    </subcellularLocation>
    <subcellularLocation>
        <location evidence="3">Mitochondrion intermembrane space</location>
    </subcellularLocation>
    <subcellularLocation>
        <location evidence="1">Nucleus</location>
    </subcellularLocation>
</comment>